<dbReference type="AlphaFoldDB" id="A0A0S8K1C6"/>
<dbReference type="Proteomes" id="UP000050975">
    <property type="component" value="Unassembled WGS sequence"/>
</dbReference>
<sequence>MKILHANSLAVTLDALNEVFFMEHSLSKAERTTVARWLASRQGAKGAYRGMIAPTPLDLKRGIRLFTGERVVSGAAVGHILGEEASRALILLDGSMLENREALKRSNKGILRALKSCETPTRVRGFYCCGTCTAALWRHLAVGGLTKSKRRLAAGLRVLKKYRDGTGKWHRFPFYYTLLALSEIDTRLTAGEIRYVAPLCERLLKRYKAKNRIARRRHMLLERILTKY</sequence>
<protein>
    <submittedName>
        <fullName evidence="1">Uncharacterized protein</fullName>
    </submittedName>
</protein>
<accession>A0A0S8K1C6</accession>
<organism evidence="1 2">
    <name type="scientific">candidate division WOR_3 bacterium SM1_77</name>
    <dbReference type="NCBI Taxonomy" id="1703778"/>
    <lineage>
        <taxon>Bacteria</taxon>
        <taxon>Bacteria division WOR-3</taxon>
    </lineage>
</organism>
<dbReference type="EMBL" id="LJVE01000039">
    <property type="protein sequence ID" value="KPL14685.1"/>
    <property type="molecule type" value="Genomic_DNA"/>
</dbReference>
<evidence type="ECO:0000313" key="1">
    <source>
        <dbReference type="EMBL" id="KPL14685.1"/>
    </source>
</evidence>
<comment type="caution">
    <text evidence="1">The sequence shown here is derived from an EMBL/GenBank/DDBJ whole genome shotgun (WGS) entry which is preliminary data.</text>
</comment>
<evidence type="ECO:0000313" key="2">
    <source>
        <dbReference type="Proteomes" id="UP000050975"/>
    </source>
</evidence>
<reference evidence="1 2" key="1">
    <citation type="journal article" date="2015" name="Microbiome">
        <title>Genomic resolution of linkages in carbon, nitrogen, and sulfur cycling among widespread estuary sediment bacteria.</title>
        <authorList>
            <person name="Baker B.J."/>
            <person name="Lazar C.S."/>
            <person name="Teske A.P."/>
            <person name="Dick G.J."/>
        </authorList>
    </citation>
    <scope>NUCLEOTIDE SEQUENCE [LARGE SCALE GENOMIC DNA]</scope>
    <source>
        <strain evidence="1">SM1_77</strain>
    </source>
</reference>
<proteinExistence type="predicted"/>
<gene>
    <name evidence="1" type="ORF">AMJ74_02900</name>
</gene>
<name>A0A0S8K1C6_UNCW3</name>